<dbReference type="NCBIfam" id="TIGR03667">
    <property type="entry name" value="Rv3369"/>
    <property type="match status" value="1"/>
</dbReference>
<evidence type="ECO:0000313" key="4">
    <source>
        <dbReference type="Proteomes" id="UP000321261"/>
    </source>
</evidence>
<dbReference type="PANTHER" id="PTHR35176">
    <property type="entry name" value="HEME OXYGENASE HI_0854-RELATED"/>
    <property type="match status" value="1"/>
</dbReference>
<dbReference type="InterPro" id="IPR052019">
    <property type="entry name" value="F420H2_bilvrd_red/Heme_oxyg"/>
</dbReference>
<dbReference type="GO" id="GO:0070967">
    <property type="term" value="F:coenzyme F420 binding"/>
    <property type="evidence" value="ECO:0007669"/>
    <property type="project" value="TreeGrafter"/>
</dbReference>
<dbReference type="EMBL" id="VIWU01000001">
    <property type="protein sequence ID" value="TWF76787.1"/>
    <property type="molecule type" value="Genomic_DNA"/>
</dbReference>
<sequence>MTFALPDTEFGARAARHLTEDVVAWLTLVDASGTPQPAPVWFLWDDSSILVYSHGEAKRLAHLRANPRVALHFDGNGTGSDIVVLTGEAEIVPDEPPVSQNPGYLAKYGDRITAGWQTAEKFASIYSAPVRIRPKRLRGH</sequence>
<dbReference type="Proteomes" id="UP000321261">
    <property type="component" value="Unassembled WGS sequence"/>
</dbReference>
<dbReference type="PANTHER" id="PTHR35176:SF6">
    <property type="entry name" value="HEME OXYGENASE HI_0854-RELATED"/>
    <property type="match status" value="1"/>
</dbReference>
<comment type="caution">
    <text evidence="3">The sequence shown here is derived from an EMBL/GenBank/DDBJ whole genome shotgun (WGS) entry which is preliminary data.</text>
</comment>
<accession>A0A561SPM1</accession>
<evidence type="ECO:0000256" key="1">
    <source>
        <dbReference type="ARBA" id="ARBA00023002"/>
    </source>
</evidence>
<feature type="domain" description="Pyridoxamine 5'-phosphate oxidase N-terminal" evidence="2">
    <location>
        <begin position="18"/>
        <end position="132"/>
    </location>
</feature>
<dbReference type="InterPro" id="IPR012349">
    <property type="entry name" value="Split_barrel_FMN-bd"/>
</dbReference>
<dbReference type="GO" id="GO:0005829">
    <property type="term" value="C:cytosol"/>
    <property type="evidence" value="ECO:0007669"/>
    <property type="project" value="TreeGrafter"/>
</dbReference>
<protein>
    <submittedName>
        <fullName evidence="3">PPOX class probable F420-dependent enzyme</fullName>
    </submittedName>
</protein>
<dbReference type="RefSeq" id="WP_147256077.1">
    <property type="nucleotide sequence ID" value="NZ_VIWU01000001.1"/>
</dbReference>
<proteinExistence type="predicted"/>
<dbReference type="AlphaFoldDB" id="A0A561SPM1"/>
<dbReference type="SUPFAM" id="SSF50475">
    <property type="entry name" value="FMN-binding split barrel"/>
    <property type="match status" value="1"/>
</dbReference>
<dbReference type="Gene3D" id="2.30.110.10">
    <property type="entry name" value="Electron Transport, Fmn-binding Protein, Chain A"/>
    <property type="match status" value="1"/>
</dbReference>
<organism evidence="3 4">
    <name type="scientific">Pseudonocardia hierapolitana</name>
    <dbReference type="NCBI Taxonomy" id="1128676"/>
    <lineage>
        <taxon>Bacteria</taxon>
        <taxon>Bacillati</taxon>
        <taxon>Actinomycetota</taxon>
        <taxon>Actinomycetes</taxon>
        <taxon>Pseudonocardiales</taxon>
        <taxon>Pseudonocardiaceae</taxon>
        <taxon>Pseudonocardia</taxon>
    </lineage>
</organism>
<evidence type="ECO:0000259" key="2">
    <source>
        <dbReference type="Pfam" id="PF01243"/>
    </source>
</evidence>
<keyword evidence="4" id="KW-1185">Reference proteome</keyword>
<reference evidence="3 4" key="1">
    <citation type="submission" date="2019-06" db="EMBL/GenBank/DDBJ databases">
        <title>Sequencing the genomes of 1000 actinobacteria strains.</title>
        <authorList>
            <person name="Klenk H.-P."/>
        </authorList>
    </citation>
    <scope>NUCLEOTIDE SEQUENCE [LARGE SCALE GENOMIC DNA]</scope>
    <source>
        <strain evidence="3 4">DSM 45671</strain>
    </source>
</reference>
<dbReference type="GO" id="GO:0016627">
    <property type="term" value="F:oxidoreductase activity, acting on the CH-CH group of donors"/>
    <property type="evidence" value="ECO:0007669"/>
    <property type="project" value="TreeGrafter"/>
</dbReference>
<keyword evidence="1" id="KW-0560">Oxidoreductase</keyword>
<dbReference type="InterPro" id="IPR011576">
    <property type="entry name" value="Pyridox_Oxase_N"/>
</dbReference>
<dbReference type="InterPro" id="IPR019966">
    <property type="entry name" value="F420-dep_enz_PPOX_Rv3369"/>
</dbReference>
<dbReference type="OrthoDB" id="157302at2"/>
<gene>
    <name evidence="3" type="ORF">FHX44_112682</name>
</gene>
<name>A0A561SPM1_9PSEU</name>
<dbReference type="Pfam" id="PF01243">
    <property type="entry name" value="PNPOx_N"/>
    <property type="match status" value="1"/>
</dbReference>
<evidence type="ECO:0000313" key="3">
    <source>
        <dbReference type="EMBL" id="TWF76787.1"/>
    </source>
</evidence>